<evidence type="ECO:0000313" key="12">
    <source>
        <dbReference type="Proteomes" id="UP000198577"/>
    </source>
</evidence>
<dbReference type="PANTHER" id="PTHR13932:SF5">
    <property type="entry name" value="RADICAL S-ADENOSYL METHIONINE DOMAIN-CONTAINING PROTEIN 1, MITOCHONDRIAL"/>
    <property type="match status" value="1"/>
</dbReference>
<dbReference type="Pfam" id="PF04055">
    <property type="entry name" value="Radical_SAM"/>
    <property type="match status" value="1"/>
</dbReference>
<dbReference type="SFLD" id="SFLDG01065">
    <property type="entry name" value="anaerobic_coproporphyrinogen-I"/>
    <property type="match status" value="1"/>
</dbReference>
<evidence type="ECO:0000256" key="3">
    <source>
        <dbReference type="ARBA" id="ARBA00022617"/>
    </source>
</evidence>
<keyword evidence="7 9" id="KW-0411">Iron-sulfur</keyword>
<dbReference type="PROSITE" id="PS50007">
    <property type="entry name" value="PIPLC_X_DOMAIN"/>
    <property type="match status" value="1"/>
</dbReference>
<evidence type="ECO:0000259" key="10">
    <source>
        <dbReference type="PROSITE" id="PS51918"/>
    </source>
</evidence>
<keyword evidence="3 9" id="KW-0349">Heme</keyword>
<name>A0A1I5T8U8_9FIRM</name>
<comment type="similarity">
    <text evidence="1">Belongs to the anaerobic coproporphyrinogen-III oxidase family. HemW subfamily.</text>
</comment>
<dbReference type="GO" id="GO:0004109">
    <property type="term" value="F:coproporphyrinogen oxidase activity"/>
    <property type="evidence" value="ECO:0007669"/>
    <property type="project" value="InterPro"/>
</dbReference>
<evidence type="ECO:0000256" key="9">
    <source>
        <dbReference type="RuleBase" id="RU364116"/>
    </source>
</evidence>
<feature type="domain" description="Radical SAM core" evidence="10">
    <location>
        <begin position="1"/>
        <end position="229"/>
    </location>
</feature>
<dbReference type="InterPro" id="IPR058240">
    <property type="entry name" value="rSAM_sf"/>
</dbReference>
<dbReference type="InterPro" id="IPR010723">
    <property type="entry name" value="HemN_C"/>
</dbReference>
<comment type="subcellular location">
    <subcellularLocation>
        <location evidence="9">Cytoplasm</location>
    </subcellularLocation>
</comment>
<evidence type="ECO:0000256" key="1">
    <source>
        <dbReference type="ARBA" id="ARBA00006100"/>
    </source>
</evidence>
<evidence type="ECO:0000256" key="7">
    <source>
        <dbReference type="ARBA" id="ARBA00023014"/>
    </source>
</evidence>
<dbReference type="EMBL" id="FOXR01000004">
    <property type="protein sequence ID" value="SFP79453.1"/>
    <property type="molecule type" value="Genomic_DNA"/>
</dbReference>
<dbReference type="GO" id="GO:0006779">
    <property type="term" value="P:porphyrin-containing compound biosynthetic process"/>
    <property type="evidence" value="ECO:0007669"/>
    <property type="project" value="InterPro"/>
</dbReference>
<evidence type="ECO:0000256" key="8">
    <source>
        <dbReference type="ARBA" id="ARBA00023186"/>
    </source>
</evidence>
<dbReference type="SMART" id="SM00729">
    <property type="entry name" value="Elp3"/>
    <property type="match status" value="1"/>
</dbReference>
<evidence type="ECO:0000313" key="11">
    <source>
        <dbReference type="EMBL" id="SFP79453.1"/>
    </source>
</evidence>
<dbReference type="RefSeq" id="WP_092281959.1">
    <property type="nucleotide sequence ID" value="NZ_FOXR01000004.1"/>
</dbReference>
<dbReference type="SFLD" id="SFLDF00288">
    <property type="entry name" value="HemN-like__clustered_with_nucl"/>
    <property type="match status" value="1"/>
</dbReference>
<accession>A0A1I5T8U8</accession>
<dbReference type="SFLD" id="SFLDS00029">
    <property type="entry name" value="Radical_SAM"/>
    <property type="match status" value="1"/>
</dbReference>
<evidence type="ECO:0000256" key="5">
    <source>
        <dbReference type="ARBA" id="ARBA00022723"/>
    </source>
</evidence>
<dbReference type="InterPro" id="IPR004559">
    <property type="entry name" value="HemW-like"/>
</dbReference>
<dbReference type="OrthoDB" id="9808022at2"/>
<dbReference type="PANTHER" id="PTHR13932">
    <property type="entry name" value="COPROPORPHYRINIGEN III OXIDASE"/>
    <property type="match status" value="1"/>
</dbReference>
<dbReference type="InterPro" id="IPR007197">
    <property type="entry name" value="rSAM"/>
</dbReference>
<dbReference type="AlphaFoldDB" id="A0A1I5T8U8"/>
<gene>
    <name evidence="11" type="ORF">SAMN05444406_10411</name>
</gene>
<dbReference type="GO" id="GO:0005737">
    <property type="term" value="C:cytoplasm"/>
    <property type="evidence" value="ECO:0007669"/>
    <property type="project" value="UniProtKB-SubCell"/>
</dbReference>
<keyword evidence="9" id="KW-0963">Cytoplasm</keyword>
<evidence type="ECO:0000256" key="2">
    <source>
        <dbReference type="ARBA" id="ARBA00017228"/>
    </source>
</evidence>
<dbReference type="GO" id="GO:0046872">
    <property type="term" value="F:metal ion binding"/>
    <property type="evidence" value="ECO:0007669"/>
    <property type="project" value="UniProtKB-UniRule"/>
</dbReference>
<keyword evidence="6 9" id="KW-0408">Iron</keyword>
<dbReference type="SFLD" id="SFLDG01082">
    <property type="entry name" value="B12-binding_domain_containing"/>
    <property type="match status" value="1"/>
</dbReference>
<dbReference type="NCBIfam" id="TIGR00539">
    <property type="entry name" value="hemN_rel"/>
    <property type="match status" value="1"/>
</dbReference>
<dbReference type="Gene3D" id="3.20.20.70">
    <property type="entry name" value="Aldolase class I"/>
    <property type="match status" value="1"/>
</dbReference>
<keyword evidence="4 9" id="KW-0949">S-adenosyl-L-methionine</keyword>
<sequence>MRQLGVYIHFPFCLKKCHYCDFPSYQGMKRWMEPYLEALFREILEWKGEVCDYAVKSIYLGGGTPTLFSGKQIARVLEVCFKSFNVRKDAEITIEANPGTVDLDKLSALRGAGVNRLSIGLQAWQDKHLRFLGRIHSSSDFVQSVMYAKEAGFENINVDVMFGLPYQTVEDWLETLEKVCSFEIQHISMYSLKVESGTPLHRWYEQGKFSLPTQEEDRLMYYKGREYVSGFGLKQYEISNFAIPGKECVHNLIYWHNEEYIGCGSGAHSYFNNERFSNTSDVEEYIQAVMNGTQRINYREKIGEEDERFETVMLGLRLVEGVNKQRFKARFGRDIEFYYGKTIKKLMKQGLLIDDEVSIRLTEKGMDIQNVVLLEFMQ</sequence>
<protein>
    <recommendedName>
        <fullName evidence="2 9">Heme chaperone HemW</fullName>
    </recommendedName>
</protein>
<dbReference type="STRING" id="937334.SAMN05444406_10411"/>
<dbReference type="InterPro" id="IPR034505">
    <property type="entry name" value="Coproporphyrinogen-III_oxidase"/>
</dbReference>
<dbReference type="CDD" id="cd01335">
    <property type="entry name" value="Radical_SAM"/>
    <property type="match status" value="1"/>
</dbReference>
<keyword evidence="12" id="KW-1185">Reference proteome</keyword>
<dbReference type="InterPro" id="IPR006638">
    <property type="entry name" value="Elp3/MiaA/NifB-like_rSAM"/>
</dbReference>
<dbReference type="SFLD" id="SFLDF00562">
    <property type="entry name" value="HemN-like__clustered_with_heat"/>
    <property type="match status" value="1"/>
</dbReference>
<proteinExistence type="inferred from homology"/>
<organism evidence="11 12">
    <name type="scientific">Caldicoprobacter faecalis</name>
    <dbReference type="NCBI Taxonomy" id="937334"/>
    <lineage>
        <taxon>Bacteria</taxon>
        <taxon>Bacillati</taxon>
        <taxon>Bacillota</taxon>
        <taxon>Clostridia</taxon>
        <taxon>Caldicoprobacterales</taxon>
        <taxon>Caldicoprobacteraceae</taxon>
        <taxon>Caldicoprobacter</taxon>
    </lineage>
</organism>
<dbReference type="InterPro" id="IPR013785">
    <property type="entry name" value="Aldolase_TIM"/>
</dbReference>
<comment type="function">
    <text evidence="9">Probably acts as a heme chaperone, transferring heme to an unknown acceptor. Binds one molecule of heme per monomer, possibly covalently. Binds 1 [4Fe-4S] cluster. The cluster is coordinated with 3 cysteines and an exchangeable S-adenosyl-L-methionine.</text>
</comment>
<keyword evidence="5 9" id="KW-0479">Metal-binding</keyword>
<dbReference type="Pfam" id="PF06969">
    <property type="entry name" value="HemN_C"/>
    <property type="match status" value="1"/>
</dbReference>
<dbReference type="SUPFAM" id="SSF102114">
    <property type="entry name" value="Radical SAM enzymes"/>
    <property type="match status" value="1"/>
</dbReference>
<evidence type="ECO:0000256" key="4">
    <source>
        <dbReference type="ARBA" id="ARBA00022691"/>
    </source>
</evidence>
<dbReference type="Proteomes" id="UP000198577">
    <property type="component" value="Unassembled WGS sequence"/>
</dbReference>
<evidence type="ECO:0000256" key="6">
    <source>
        <dbReference type="ARBA" id="ARBA00023004"/>
    </source>
</evidence>
<dbReference type="PROSITE" id="PS51918">
    <property type="entry name" value="RADICAL_SAM"/>
    <property type="match status" value="1"/>
</dbReference>
<dbReference type="GO" id="GO:0051539">
    <property type="term" value="F:4 iron, 4 sulfur cluster binding"/>
    <property type="evidence" value="ECO:0007669"/>
    <property type="project" value="UniProtKB-UniRule"/>
</dbReference>
<reference evidence="11 12" key="1">
    <citation type="submission" date="2016-10" db="EMBL/GenBank/DDBJ databases">
        <authorList>
            <person name="de Groot N.N."/>
        </authorList>
    </citation>
    <scope>NUCLEOTIDE SEQUENCE [LARGE SCALE GENOMIC DNA]</scope>
    <source>
        <strain evidence="11 12">DSM 20678</strain>
    </source>
</reference>
<keyword evidence="8 9" id="KW-0143">Chaperone</keyword>
<keyword evidence="9" id="KW-0004">4Fe-4S</keyword>